<protein>
    <submittedName>
        <fullName evidence="1">Uncharacterized protein</fullName>
    </submittedName>
</protein>
<sequence length="52" mass="5672">MTALAALVSVRRFLVTSDYGHMVVREYGGCGTFARTGIVYRSSPCLINARFG</sequence>
<organism evidence="1">
    <name type="scientific">Brassica cretica</name>
    <name type="common">Mustard</name>
    <dbReference type="NCBI Taxonomy" id="69181"/>
    <lineage>
        <taxon>Eukaryota</taxon>
        <taxon>Viridiplantae</taxon>
        <taxon>Streptophyta</taxon>
        <taxon>Embryophyta</taxon>
        <taxon>Tracheophyta</taxon>
        <taxon>Spermatophyta</taxon>
        <taxon>Magnoliopsida</taxon>
        <taxon>eudicotyledons</taxon>
        <taxon>Gunneridae</taxon>
        <taxon>Pentapetalae</taxon>
        <taxon>rosids</taxon>
        <taxon>malvids</taxon>
        <taxon>Brassicales</taxon>
        <taxon>Brassicaceae</taxon>
        <taxon>Brassiceae</taxon>
        <taxon>Brassica</taxon>
    </lineage>
</organism>
<reference evidence="1" key="1">
    <citation type="submission" date="2019-12" db="EMBL/GenBank/DDBJ databases">
        <title>Genome sequencing and annotation of Brassica cretica.</title>
        <authorList>
            <person name="Studholme D.J."/>
            <person name="Sarris P.F."/>
        </authorList>
    </citation>
    <scope>NUCLEOTIDE SEQUENCE</scope>
    <source>
        <strain evidence="1">PFS-102/07</strain>
        <tissue evidence="1">Leaf</tissue>
    </source>
</reference>
<evidence type="ECO:0000313" key="1">
    <source>
        <dbReference type="EMBL" id="KAF2614835.1"/>
    </source>
</evidence>
<gene>
    <name evidence="1" type="ORF">F2Q70_00009386</name>
</gene>
<dbReference type="EMBL" id="QGKY02000089">
    <property type="protein sequence ID" value="KAF2614835.1"/>
    <property type="molecule type" value="Genomic_DNA"/>
</dbReference>
<accession>A0A8S9M4Z8</accession>
<proteinExistence type="predicted"/>
<dbReference type="AlphaFoldDB" id="A0A8S9M4Z8"/>
<comment type="caution">
    <text evidence="1">The sequence shown here is derived from an EMBL/GenBank/DDBJ whole genome shotgun (WGS) entry which is preliminary data.</text>
</comment>
<name>A0A8S9M4Z8_BRACR</name>